<protein>
    <submittedName>
        <fullName evidence="2">Class I SAM-dependent methyltransferase</fullName>
    </submittedName>
</protein>
<dbReference type="CDD" id="cd02440">
    <property type="entry name" value="AdoMet_MTases"/>
    <property type="match status" value="1"/>
</dbReference>
<reference evidence="2" key="1">
    <citation type="submission" date="2024-07" db="EMBL/GenBank/DDBJ databases">
        <title>Complete genome sequences of cellulolytic bacteria, Kitasatospora sp. CMC57 and Streptomyces sp. CMC78, isolated from Japanese agricultural soil.</title>
        <authorList>
            <person name="Hashimoto T."/>
            <person name="Ito M."/>
            <person name="Iwamoto M."/>
            <person name="Fukahori D."/>
            <person name="Shoda T."/>
            <person name="Sakoda M."/>
            <person name="Morohoshi T."/>
            <person name="Mitsuboshi M."/>
            <person name="Nishizawa T."/>
        </authorList>
    </citation>
    <scope>NUCLEOTIDE SEQUENCE</scope>
    <source>
        <strain evidence="2">CMC57</strain>
    </source>
</reference>
<dbReference type="GO" id="GO:0032259">
    <property type="term" value="P:methylation"/>
    <property type="evidence" value="ECO:0007669"/>
    <property type="project" value="UniProtKB-KW"/>
</dbReference>
<dbReference type="InterPro" id="IPR029063">
    <property type="entry name" value="SAM-dependent_MTases_sf"/>
</dbReference>
<dbReference type="AlphaFoldDB" id="A0AB33JKT8"/>
<evidence type="ECO:0000259" key="1">
    <source>
        <dbReference type="Pfam" id="PF13649"/>
    </source>
</evidence>
<dbReference type="RefSeq" id="WP_407986549.1">
    <property type="nucleotide sequence ID" value="NZ_AP035881.2"/>
</dbReference>
<keyword evidence="2" id="KW-0489">Methyltransferase</keyword>
<dbReference type="InterPro" id="IPR050508">
    <property type="entry name" value="Methyltransf_Superfamily"/>
</dbReference>
<dbReference type="GO" id="GO:0008168">
    <property type="term" value="F:methyltransferase activity"/>
    <property type="evidence" value="ECO:0007669"/>
    <property type="project" value="UniProtKB-KW"/>
</dbReference>
<feature type="domain" description="Methyltransferase" evidence="1">
    <location>
        <begin position="52"/>
        <end position="142"/>
    </location>
</feature>
<sequence length="216" mass="24246">MAEFPHHDRVRQSYDTVAEEYRRRIGDELARKPLDRALLRALLEQTDPGAPVADLGCGPGHVTGWLAAHGARPVGIDLSPAMVALARRDHPESEFREGDLLRLPAADGEFGAAVALYSVIHLEPAELRPAIAEIHRTLRPGGLLLLAFHLGTEVRHLTEWWDHRVEVDFHFLDLATVERLLTGFTVEARLERAPYPEEAETRRGYLLARREDDPPV</sequence>
<dbReference type="InterPro" id="IPR041698">
    <property type="entry name" value="Methyltransf_25"/>
</dbReference>
<dbReference type="EMBL" id="AP035881">
    <property type="protein sequence ID" value="BFP43954.1"/>
    <property type="molecule type" value="Genomic_DNA"/>
</dbReference>
<gene>
    <name evidence="2" type="ORF">KCMC57_03220</name>
</gene>
<dbReference type="Pfam" id="PF13649">
    <property type="entry name" value="Methyltransf_25"/>
    <property type="match status" value="1"/>
</dbReference>
<organism evidence="2">
    <name type="scientific">Kitasatospora sp. CMC57</name>
    <dbReference type="NCBI Taxonomy" id="3231513"/>
    <lineage>
        <taxon>Bacteria</taxon>
        <taxon>Bacillati</taxon>
        <taxon>Actinomycetota</taxon>
        <taxon>Actinomycetes</taxon>
        <taxon>Kitasatosporales</taxon>
        <taxon>Streptomycetaceae</taxon>
        <taxon>Kitasatospora</taxon>
    </lineage>
</organism>
<proteinExistence type="predicted"/>
<evidence type="ECO:0000313" key="2">
    <source>
        <dbReference type="EMBL" id="BFP43954.1"/>
    </source>
</evidence>
<name>A0AB33JKT8_9ACTN</name>
<dbReference type="Gene3D" id="3.40.50.150">
    <property type="entry name" value="Vaccinia Virus protein VP39"/>
    <property type="match status" value="1"/>
</dbReference>
<accession>A0AB33JKT8</accession>
<dbReference type="SUPFAM" id="SSF53335">
    <property type="entry name" value="S-adenosyl-L-methionine-dependent methyltransferases"/>
    <property type="match status" value="1"/>
</dbReference>
<dbReference type="PANTHER" id="PTHR42912">
    <property type="entry name" value="METHYLTRANSFERASE"/>
    <property type="match status" value="1"/>
</dbReference>
<keyword evidence="2" id="KW-0808">Transferase</keyword>